<dbReference type="InterPro" id="IPR016796">
    <property type="entry name" value="UCP021774"/>
</dbReference>
<dbReference type="PANTHER" id="PTHR38342">
    <property type="entry name" value="SLR5037 PROTEIN"/>
    <property type="match status" value="1"/>
</dbReference>
<dbReference type="PIRSF" id="PIRSF021774">
    <property type="entry name" value="UCP021774"/>
    <property type="match status" value="1"/>
</dbReference>
<evidence type="ECO:0000259" key="1">
    <source>
        <dbReference type="Pfam" id="PF03625"/>
    </source>
</evidence>
<dbReference type="Proteomes" id="UP000199334">
    <property type="component" value="Unassembled WGS sequence"/>
</dbReference>
<sequence length="126" mass="14563">MFHYTTESNQAIEDTIKRLENTLKDEGFGVLWQFDIQEKLQDKGVDFEVPYRVLEVCNPHEAKRVLTKDKLAGYFLPCKIVVYDDNGKTKIGMPKPTVLIEMLDDESVKNLAKDIEKRLINCIDNV</sequence>
<dbReference type="InterPro" id="IPR005180">
    <property type="entry name" value="DUF302"/>
</dbReference>
<evidence type="ECO:0000313" key="2">
    <source>
        <dbReference type="EMBL" id="SDN74390.1"/>
    </source>
</evidence>
<dbReference type="Pfam" id="PF03625">
    <property type="entry name" value="DUF302"/>
    <property type="match status" value="1"/>
</dbReference>
<keyword evidence="3" id="KW-1185">Reference proteome</keyword>
<gene>
    <name evidence="2" type="ORF">SAMN05216498_2966</name>
</gene>
<dbReference type="STRING" id="237069.SAMN05216498_2966"/>
<dbReference type="RefSeq" id="WP_093857363.1">
    <property type="nucleotide sequence ID" value="NZ_BJVZ01000005.1"/>
</dbReference>
<evidence type="ECO:0000313" key="3">
    <source>
        <dbReference type="Proteomes" id="UP000199334"/>
    </source>
</evidence>
<dbReference type="EMBL" id="FNIG01000008">
    <property type="protein sequence ID" value="SDN74390.1"/>
    <property type="molecule type" value="Genomic_DNA"/>
</dbReference>
<accession>A0A1H0DW68</accession>
<reference evidence="2 3" key="1">
    <citation type="submission" date="2016-10" db="EMBL/GenBank/DDBJ databases">
        <authorList>
            <person name="de Groot N.N."/>
        </authorList>
    </citation>
    <scope>NUCLEOTIDE SEQUENCE [LARGE SCALE GENOMIC DNA]</scope>
    <source>
        <strain evidence="2 3">CGMCC 1.3442</strain>
    </source>
</reference>
<dbReference type="InterPro" id="IPR035923">
    <property type="entry name" value="TT1751-like_sf"/>
</dbReference>
<dbReference type="Gene3D" id="3.30.310.70">
    <property type="entry name" value="TT1751-like domain"/>
    <property type="match status" value="1"/>
</dbReference>
<protein>
    <submittedName>
        <fullName evidence="2">Uncharacterized conserved protein, DUF302 family</fullName>
    </submittedName>
</protein>
<dbReference type="PANTHER" id="PTHR38342:SF1">
    <property type="entry name" value="SLR5037 PROTEIN"/>
    <property type="match status" value="1"/>
</dbReference>
<dbReference type="AlphaFoldDB" id="A0A1H0DW68"/>
<organism evidence="2 3">
    <name type="scientific">Tenuibacillus multivorans</name>
    <dbReference type="NCBI Taxonomy" id="237069"/>
    <lineage>
        <taxon>Bacteria</taxon>
        <taxon>Bacillati</taxon>
        <taxon>Bacillota</taxon>
        <taxon>Bacilli</taxon>
        <taxon>Bacillales</taxon>
        <taxon>Bacillaceae</taxon>
        <taxon>Tenuibacillus</taxon>
    </lineage>
</organism>
<proteinExistence type="predicted"/>
<dbReference type="CDD" id="cd14797">
    <property type="entry name" value="DUF302"/>
    <property type="match status" value="1"/>
</dbReference>
<feature type="domain" description="DUF302" evidence="1">
    <location>
        <begin position="34"/>
        <end position="96"/>
    </location>
</feature>
<dbReference type="SUPFAM" id="SSF103247">
    <property type="entry name" value="TT1751-like"/>
    <property type="match status" value="1"/>
</dbReference>
<name>A0A1H0DW68_9BACI</name>
<dbReference type="OrthoDB" id="9791067at2"/>